<dbReference type="Pfam" id="PF01381">
    <property type="entry name" value="HTH_3"/>
    <property type="match status" value="1"/>
</dbReference>
<feature type="domain" description="HTH cro/C1-type" evidence="2">
    <location>
        <begin position="10"/>
        <end position="64"/>
    </location>
</feature>
<keyword evidence="1" id="KW-0238">DNA-binding</keyword>
<dbReference type="GO" id="GO:0003700">
    <property type="term" value="F:DNA-binding transcription factor activity"/>
    <property type="evidence" value="ECO:0007669"/>
    <property type="project" value="TreeGrafter"/>
</dbReference>
<dbReference type="CDD" id="cd00093">
    <property type="entry name" value="HTH_XRE"/>
    <property type="match status" value="1"/>
</dbReference>
<dbReference type="EMBL" id="RBWE01000001">
    <property type="protein sequence ID" value="RKO66351.1"/>
    <property type="molecule type" value="Genomic_DNA"/>
</dbReference>
<protein>
    <submittedName>
        <fullName evidence="3">XRE family transcriptional regulator</fullName>
    </submittedName>
</protein>
<dbReference type="PANTHER" id="PTHR46797:SF1">
    <property type="entry name" value="METHYLPHOSPHONATE SYNTHASE"/>
    <property type="match status" value="1"/>
</dbReference>
<name>A0A494WTS3_9FIRM</name>
<sequence length="76" mass="8540">MISKVFSARLRQLRKANNLTLEQVGQAIGMRKSSLSDIENCKQPISFDAAIRLADFFDVSIDFLLGRTDNPKSHKS</sequence>
<evidence type="ECO:0000259" key="2">
    <source>
        <dbReference type="PROSITE" id="PS50943"/>
    </source>
</evidence>
<dbReference type="OrthoDB" id="1766270at2"/>
<reference evidence="3 4" key="1">
    <citation type="submission" date="2018-10" db="EMBL/GenBank/DDBJ databases">
        <authorList>
            <person name="Grouzdev D.S."/>
            <person name="Krutkina M.S."/>
            <person name="Tourova T.P."/>
            <person name="Nazina T.N."/>
        </authorList>
    </citation>
    <scope>NUCLEOTIDE SEQUENCE [LARGE SCALE GENOMIC DNA]</scope>
    <source>
        <strain evidence="3 4">435</strain>
    </source>
</reference>
<dbReference type="Gene3D" id="1.10.260.40">
    <property type="entry name" value="lambda repressor-like DNA-binding domains"/>
    <property type="match status" value="1"/>
</dbReference>
<organism evidence="3 4">
    <name type="scientific">Desulfofundulus salinus</name>
    <dbReference type="NCBI Taxonomy" id="2419843"/>
    <lineage>
        <taxon>Bacteria</taxon>
        <taxon>Bacillati</taxon>
        <taxon>Bacillota</taxon>
        <taxon>Clostridia</taxon>
        <taxon>Eubacteriales</taxon>
        <taxon>Peptococcaceae</taxon>
        <taxon>Desulfofundulus</taxon>
    </lineage>
</organism>
<dbReference type="InterPro" id="IPR010982">
    <property type="entry name" value="Lambda_DNA-bd_dom_sf"/>
</dbReference>
<evidence type="ECO:0000256" key="1">
    <source>
        <dbReference type="ARBA" id="ARBA00023125"/>
    </source>
</evidence>
<dbReference type="InterPro" id="IPR050807">
    <property type="entry name" value="TransReg_Diox_bact_type"/>
</dbReference>
<dbReference type="InterPro" id="IPR001387">
    <property type="entry name" value="Cro/C1-type_HTH"/>
</dbReference>
<evidence type="ECO:0000313" key="3">
    <source>
        <dbReference type="EMBL" id="RKO66351.1"/>
    </source>
</evidence>
<evidence type="ECO:0000313" key="4">
    <source>
        <dbReference type="Proteomes" id="UP000271256"/>
    </source>
</evidence>
<dbReference type="PROSITE" id="PS50943">
    <property type="entry name" value="HTH_CROC1"/>
    <property type="match status" value="1"/>
</dbReference>
<dbReference type="SUPFAM" id="SSF47413">
    <property type="entry name" value="lambda repressor-like DNA-binding domains"/>
    <property type="match status" value="1"/>
</dbReference>
<keyword evidence="4" id="KW-1185">Reference proteome</keyword>
<accession>A0A494WTS3</accession>
<dbReference type="SMART" id="SM00530">
    <property type="entry name" value="HTH_XRE"/>
    <property type="match status" value="1"/>
</dbReference>
<gene>
    <name evidence="3" type="ORF">D7024_04940</name>
</gene>
<dbReference type="Proteomes" id="UP000271256">
    <property type="component" value="Unassembled WGS sequence"/>
</dbReference>
<dbReference type="RefSeq" id="WP_121450787.1">
    <property type="nucleotide sequence ID" value="NZ_RBWE01000001.1"/>
</dbReference>
<comment type="caution">
    <text evidence="3">The sequence shown here is derived from an EMBL/GenBank/DDBJ whole genome shotgun (WGS) entry which is preliminary data.</text>
</comment>
<dbReference type="GO" id="GO:0003677">
    <property type="term" value="F:DNA binding"/>
    <property type="evidence" value="ECO:0007669"/>
    <property type="project" value="UniProtKB-KW"/>
</dbReference>
<proteinExistence type="predicted"/>
<dbReference type="AlphaFoldDB" id="A0A494WTS3"/>
<dbReference type="GO" id="GO:0005829">
    <property type="term" value="C:cytosol"/>
    <property type="evidence" value="ECO:0007669"/>
    <property type="project" value="TreeGrafter"/>
</dbReference>
<dbReference type="PANTHER" id="PTHR46797">
    <property type="entry name" value="HTH-TYPE TRANSCRIPTIONAL REGULATOR"/>
    <property type="match status" value="1"/>
</dbReference>